<organism evidence="2 3">
    <name type="scientific">Diploscapter pachys</name>
    <dbReference type="NCBI Taxonomy" id="2018661"/>
    <lineage>
        <taxon>Eukaryota</taxon>
        <taxon>Metazoa</taxon>
        <taxon>Ecdysozoa</taxon>
        <taxon>Nematoda</taxon>
        <taxon>Chromadorea</taxon>
        <taxon>Rhabditida</taxon>
        <taxon>Rhabditina</taxon>
        <taxon>Rhabditomorpha</taxon>
        <taxon>Rhabditoidea</taxon>
        <taxon>Rhabditidae</taxon>
        <taxon>Diploscapter</taxon>
    </lineage>
</organism>
<gene>
    <name evidence="2" type="ORF">WR25_22134</name>
</gene>
<keyword evidence="3" id="KW-1185">Reference proteome</keyword>
<dbReference type="EMBL" id="LIAE01008728">
    <property type="protein sequence ID" value="PAV72687.1"/>
    <property type="molecule type" value="Genomic_DNA"/>
</dbReference>
<protein>
    <submittedName>
        <fullName evidence="2">Uncharacterized protein</fullName>
    </submittedName>
</protein>
<evidence type="ECO:0000256" key="1">
    <source>
        <dbReference type="SAM" id="MobiDB-lite"/>
    </source>
</evidence>
<dbReference type="AlphaFoldDB" id="A0A2A2KFJ2"/>
<comment type="caution">
    <text evidence="2">The sequence shown here is derived from an EMBL/GenBank/DDBJ whole genome shotgun (WGS) entry which is preliminary data.</text>
</comment>
<sequence>MSLIRFAFTGSPTSTGTICVSPSITGKPASLSIVLSSAADACCPSRSTLEAFRWRTLASTPATSTGDRLVVKMKPGADIAAHHAERLAERALDDRQPVRDAFSLGNAAAARAVHADRMHFVEIGQRVIFVGEVADRGDRRDVGFHRIDALERDQLRHRRVFGRQQLFEVREVVMAEDPLLAAGVANAGDHRGVVQFVRKDHAAGQDLGERRQRRLVRHIAAGEQQCAFLAVQSTRVSVPSLFMGCSCIARAAVLPADKTGQGDRRVGHFVQGVGGRPASKSPVTPDVFRGTPGRGGMLQASSRPPRRRVDPGPSPG</sequence>
<dbReference type="Proteomes" id="UP000218231">
    <property type="component" value="Unassembled WGS sequence"/>
</dbReference>
<reference evidence="2 3" key="1">
    <citation type="journal article" date="2017" name="Curr. Biol.">
        <title>Genome architecture and evolution of a unichromosomal asexual nematode.</title>
        <authorList>
            <person name="Fradin H."/>
            <person name="Zegar C."/>
            <person name="Gutwein M."/>
            <person name="Lucas J."/>
            <person name="Kovtun M."/>
            <person name="Corcoran D."/>
            <person name="Baugh L.R."/>
            <person name="Kiontke K."/>
            <person name="Gunsalus K."/>
            <person name="Fitch D.H."/>
            <person name="Piano F."/>
        </authorList>
    </citation>
    <scope>NUCLEOTIDE SEQUENCE [LARGE SCALE GENOMIC DNA]</scope>
    <source>
        <strain evidence="2">PF1309</strain>
    </source>
</reference>
<evidence type="ECO:0000313" key="2">
    <source>
        <dbReference type="EMBL" id="PAV72687.1"/>
    </source>
</evidence>
<feature type="region of interest" description="Disordered" evidence="1">
    <location>
        <begin position="270"/>
        <end position="316"/>
    </location>
</feature>
<accession>A0A2A2KFJ2</accession>
<evidence type="ECO:0000313" key="3">
    <source>
        <dbReference type="Proteomes" id="UP000218231"/>
    </source>
</evidence>
<proteinExistence type="predicted"/>
<name>A0A2A2KFJ2_9BILA</name>